<feature type="domain" description="FBD" evidence="1">
    <location>
        <begin position="318"/>
        <end position="391"/>
    </location>
</feature>
<accession>A0A9W3CUT7</accession>
<organism evidence="2 3">
    <name type="scientific">Raphanus sativus</name>
    <name type="common">Radish</name>
    <name type="synonym">Raphanus raphanistrum var. sativus</name>
    <dbReference type="NCBI Taxonomy" id="3726"/>
    <lineage>
        <taxon>Eukaryota</taxon>
        <taxon>Viridiplantae</taxon>
        <taxon>Streptophyta</taxon>
        <taxon>Embryophyta</taxon>
        <taxon>Tracheophyta</taxon>
        <taxon>Spermatophyta</taxon>
        <taxon>Magnoliopsida</taxon>
        <taxon>eudicotyledons</taxon>
        <taxon>Gunneridae</taxon>
        <taxon>Pentapetalae</taxon>
        <taxon>rosids</taxon>
        <taxon>malvids</taxon>
        <taxon>Brassicales</taxon>
        <taxon>Brassicaceae</taxon>
        <taxon>Brassiceae</taxon>
        <taxon>Raphanus</taxon>
    </lineage>
</organism>
<evidence type="ECO:0000313" key="2">
    <source>
        <dbReference type="Proteomes" id="UP000504610"/>
    </source>
</evidence>
<gene>
    <name evidence="3" type="primary">LOC130504748</name>
</gene>
<dbReference type="SMART" id="SM00579">
    <property type="entry name" value="FBD"/>
    <property type="match status" value="1"/>
</dbReference>
<keyword evidence="2" id="KW-1185">Reference proteome</keyword>
<dbReference type="CDD" id="cd22160">
    <property type="entry name" value="F-box_AtFBL13-like"/>
    <property type="match status" value="1"/>
</dbReference>
<dbReference type="SUPFAM" id="SSF52047">
    <property type="entry name" value="RNI-like"/>
    <property type="match status" value="1"/>
</dbReference>
<dbReference type="AlphaFoldDB" id="A0A9W3CUT7"/>
<proteinExistence type="predicted"/>
<dbReference type="InterPro" id="IPR006566">
    <property type="entry name" value="FBD"/>
</dbReference>
<dbReference type="Proteomes" id="UP000504610">
    <property type="component" value="Unplaced"/>
</dbReference>
<dbReference type="KEGG" id="rsz:130504748"/>
<dbReference type="PANTHER" id="PTHR31900">
    <property type="entry name" value="F-BOX/RNI SUPERFAMILY PROTEIN-RELATED"/>
    <property type="match status" value="1"/>
</dbReference>
<reference evidence="3" key="1">
    <citation type="submission" date="2025-08" db="UniProtKB">
        <authorList>
            <consortium name="RefSeq"/>
        </authorList>
    </citation>
    <scope>IDENTIFICATION</scope>
    <source>
        <tissue evidence="3">Leaf</tissue>
    </source>
</reference>
<dbReference type="InterPro" id="IPR053781">
    <property type="entry name" value="F-box_AtFBL13-like"/>
</dbReference>
<dbReference type="InterPro" id="IPR050232">
    <property type="entry name" value="FBL13/AtMIF1-like"/>
</dbReference>
<evidence type="ECO:0000259" key="1">
    <source>
        <dbReference type="SMART" id="SM00579"/>
    </source>
</evidence>
<name>A0A9W3CUT7_RAPSA</name>
<dbReference type="SUPFAM" id="SSF81383">
    <property type="entry name" value="F-box domain"/>
    <property type="match status" value="1"/>
</dbReference>
<dbReference type="OrthoDB" id="1033087at2759"/>
<protein>
    <submittedName>
        <fullName evidence="3">F-box/FBD/LRR-repeat protein At5g18770-like</fullName>
    </submittedName>
</protein>
<dbReference type="Pfam" id="PF08387">
    <property type="entry name" value="FBD"/>
    <property type="match status" value="1"/>
</dbReference>
<dbReference type="PANTHER" id="PTHR31900:SF33">
    <property type="entry name" value="PROTEIN WITH RNI-LIKE_FBD-LIKE DOMAIN"/>
    <property type="match status" value="1"/>
</dbReference>
<dbReference type="RefSeq" id="XP_056855357.1">
    <property type="nucleotide sequence ID" value="XM_056999377.1"/>
</dbReference>
<dbReference type="InterPro" id="IPR036047">
    <property type="entry name" value="F-box-like_dom_sf"/>
</dbReference>
<dbReference type="GeneID" id="130504748"/>
<sequence>MSITEEPNRSLLREEVGTSRGKDRISLLHDSLLCHILSFRTRKEVVWTSVLSSRWRDLWKWVPRLELDSFDFPNNKACVYFINKFLPNVKSLSEFKLIIGFEKNACLYERCLGKVMECNIQHFSVENDGATNIPLTLLMCQSLVSLKLYNVKLNDFASLTLPCLKIMDLDFVIFPHDAVLDTPRLERLILKNCQFESFEIIRMSGSVKVHIDVDFQQMGDDLSERNIIYNFLNNFSAVGHMTLSDSTLELIYCLRDMNPLPKFHGLTSLRATIWSEDCLILLPLLLESCPNLKSLTLELINYDNPEAVTDSLSCELSFCSVSFLEYIEIETAITEQATEQEVVRYFLGNATLLKKLVLRLNLSDGEKYDPVLLKQRFDSPRRCNLCQFEVLFRMCNR</sequence>
<evidence type="ECO:0000313" key="3">
    <source>
        <dbReference type="RefSeq" id="XP_056855357.1"/>
    </source>
</evidence>